<feature type="region of interest" description="Disordered" evidence="9">
    <location>
        <begin position="472"/>
        <end position="509"/>
    </location>
</feature>
<evidence type="ECO:0000259" key="10">
    <source>
        <dbReference type="PROSITE" id="PS50942"/>
    </source>
</evidence>
<evidence type="ECO:0000256" key="8">
    <source>
        <dbReference type="ARBA" id="ARBA00023329"/>
    </source>
</evidence>
<organism evidence="11 12">
    <name type="scientific">Rhynchospora pubera</name>
    <dbReference type="NCBI Taxonomy" id="906938"/>
    <lineage>
        <taxon>Eukaryota</taxon>
        <taxon>Viridiplantae</taxon>
        <taxon>Streptophyta</taxon>
        <taxon>Embryophyta</taxon>
        <taxon>Tracheophyta</taxon>
        <taxon>Spermatophyta</taxon>
        <taxon>Magnoliopsida</taxon>
        <taxon>Liliopsida</taxon>
        <taxon>Poales</taxon>
        <taxon>Cyperaceae</taxon>
        <taxon>Cyperoideae</taxon>
        <taxon>Rhynchosporeae</taxon>
        <taxon>Rhynchospora</taxon>
    </lineage>
</organism>
<keyword evidence="7" id="KW-0168">Coated pit</keyword>
<dbReference type="InterPro" id="IPR014712">
    <property type="entry name" value="ANTH_dom_sf"/>
</dbReference>
<evidence type="ECO:0000256" key="5">
    <source>
        <dbReference type="ARBA" id="ARBA00023034"/>
    </source>
</evidence>
<dbReference type="InterPro" id="IPR011417">
    <property type="entry name" value="ANTH_dom"/>
</dbReference>
<dbReference type="FunFam" id="1.20.58.150:FF:000003">
    <property type="entry name" value="Putative clathrin assembly protein"/>
    <property type="match status" value="1"/>
</dbReference>
<keyword evidence="6" id="KW-0472">Membrane</keyword>
<evidence type="ECO:0000256" key="6">
    <source>
        <dbReference type="ARBA" id="ARBA00023136"/>
    </source>
</evidence>
<dbReference type="SMART" id="SM00273">
    <property type="entry name" value="ENTH"/>
    <property type="match status" value="1"/>
</dbReference>
<comment type="caution">
    <text evidence="11">The sequence shown here is derived from an EMBL/GenBank/DDBJ whole genome shotgun (WGS) entry which is preliminary data.</text>
</comment>
<dbReference type="GO" id="GO:0032050">
    <property type="term" value="F:clathrin heavy chain binding"/>
    <property type="evidence" value="ECO:0007669"/>
    <property type="project" value="TreeGrafter"/>
</dbReference>
<dbReference type="PROSITE" id="PS50942">
    <property type="entry name" value="ENTH"/>
    <property type="match status" value="1"/>
</dbReference>
<keyword evidence="12" id="KW-1185">Reference proteome</keyword>
<dbReference type="AlphaFoldDB" id="A0AAV8C541"/>
<dbReference type="EMBL" id="JAMFTS010000005">
    <property type="protein sequence ID" value="KAJ4750285.1"/>
    <property type="molecule type" value="Genomic_DNA"/>
</dbReference>
<gene>
    <name evidence="11" type="ORF">LUZ62_084690</name>
</gene>
<dbReference type="PANTHER" id="PTHR22951:SF89">
    <property type="entry name" value="OS05G0549000 PROTEIN"/>
    <property type="match status" value="1"/>
</dbReference>
<evidence type="ECO:0000256" key="7">
    <source>
        <dbReference type="ARBA" id="ARBA00023176"/>
    </source>
</evidence>
<dbReference type="Proteomes" id="UP001140206">
    <property type="component" value="Chromosome 5"/>
</dbReference>
<evidence type="ECO:0000313" key="11">
    <source>
        <dbReference type="EMBL" id="KAJ4750285.1"/>
    </source>
</evidence>
<dbReference type="GO" id="GO:0005545">
    <property type="term" value="F:1-phosphatidylinositol binding"/>
    <property type="evidence" value="ECO:0007669"/>
    <property type="project" value="InterPro"/>
</dbReference>
<dbReference type="InterPro" id="IPR013809">
    <property type="entry name" value="ENTH"/>
</dbReference>
<dbReference type="InterPro" id="IPR044730">
    <property type="entry name" value="RNase_H-like_dom_plant"/>
</dbReference>
<dbReference type="Gene3D" id="1.20.58.150">
    <property type="entry name" value="ANTH domain"/>
    <property type="match status" value="1"/>
</dbReference>
<dbReference type="InterPro" id="IPR026960">
    <property type="entry name" value="RVT-Znf"/>
</dbReference>
<dbReference type="GO" id="GO:0005905">
    <property type="term" value="C:clathrin-coated pit"/>
    <property type="evidence" value="ECO:0007669"/>
    <property type="project" value="UniProtKB-SubCell"/>
</dbReference>
<dbReference type="PANTHER" id="PTHR22951">
    <property type="entry name" value="CLATHRIN ASSEMBLY PROTEIN"/>
    <property type="match status" value="1"/>
</dbReference>
<sequence length="1090" mass="124019">MWSQVLKYREFFSEQVVWKIGNGDKVHALSQPWFQNWTIQEGAANRDMQRKVSSLLLDNTGQWNMQELPKLFTPDQVRQIISENNVPLPQSVEHDILIWKRAKSGKYSVKEGYKMMTGVIDGQSNSNYDFDWHVIWKWKGLSPKIKFFLWRLVHRGLPMAVNMHARMSNFSPICQRCAQENEFEMHCLFFCNTSRQVWFGSLLGLRVHELPMDIGATVQLIMGNLDEQGVRIFATTMWEVWKERNKTVIEHKVFQPRSVIQRVNAGLWVDSITTDGPRGIAGGIIQERYDYNGDGWQVVVDASWEMSGKAGGAYLIYNKGELHSMGLHSFTVQDPFHAEAMTLKEAMLYFYEDMRIPLQTKVQFFSDCSNLIMAIDRADVSDLPSWRARATVRDLIGLIEKGEGKGVVQQVRRDAVHQAHGMANLARRNSINYKGRPHMALQQQERLTLILDEQFFLRNFLIKIKKDPSEKTFATRTKRTKLTPREKKRKEKRHTQSDRREEFEGEREAEEMSALQSWRKAYGAMKDHTSVGLANLNSDFKDLDVAIVKATNHVEIPPKERHLRKILGATSIARPRADVAYCIHALARRLSKTRNWTVALKTLIVIHRLLREGDPTFREELLNFSQRARILQLANFKDESSPIAWDCSAWVRTYAQFLEERLECFRVLRYDIEAERLSKPPQGAEKGHTRTRELESEELLEQLPALQQLLYRLVGCRPEGAANSNYLVQYALALVLKESFKIYCAINDGIINLVDKFFEMPRHEAIKALDIYKRAGQQAGNLSDFYEECRGLELARNFQFPSLREPPQSFLNTMEEYIREAPRMMPISTQQLEMPERLLLTYKVEAVPAPPVEEEQEPPVEEEVPKPVEATVTEEVSAPPPAQPETVDNTGDLLGLNDTHPTASAIEESNALALAIVPTEGMDNNNTAVQDKGFDPTGWELALVSIPSSSTSSTPVDTHMAGGFDKLTLDSLYDEAAYRQQQQQAQNQFLGPPVSNPFMSSDPFAMSTNMAPPPSVQMASMAHQQYNMPMAMPNAMPMNPMMHQVNPFMTAQPMAGVPAANNPFLDAGFGPFPVNNGTHNPYGGAPQQLI</sequence>
<dbReference type="InterPro" id="IPR048050">
    <property type="entry name" value="ANTH_N_plant"/>
</dbReference>
<protein>
    <submittedName>
        <fullName evidence="11">ENTH/ANTH/VHS superfamily protein</fullName>
    </submittedName>
</protein>
<evidence type="ECO:0000313" key="12">
    <source>
        <dbReference type="Proteomes" id="UP001140206"/>
    </source>
</evidence>
<dbReference type="GO" id="GO:0005794">
    <property type="term" value="C:Golgi apparatus"/>
    <property type="evidence" value="ECO:0007669"/>
    <property type="project" value="UniProtKB-SubCell"/>
</dbReference>
<dbReference type="GO" id="GO:0030136">
    <property type="term" value="C:clathrin-coated vesicle"/>
    <property type="evidence" value="ECO:0007669"/>
    <property type="project" value="UniProtKB-SubCell"/>
</dbReference>
<dbReference type="GO" id="GO:0072583">
    <property type="term" value="P:clathrin-dependent endocytosis"/>
    <property type="evidence" value="ECO:0007669"/>
    <property type="project" value="InterPro"/>
</dbReference>
<keyword evidence="5" id="KW-0333">Golgi apparatus</keyword>
<dbReference type="GO" id="GO:0006900">
    <property type="term" value="P:vesicle budding from membrane"/>
    <property type="evidence" value="ECO:0007669"/>
    <property type="project" value="TreeGrafter"/>
</dbReference>
<keyword evidence="4" id="KW-0254">Endocytosis</keyword>
<accession>A0AAV8C541</accession>
<dbReference type="InterPro" id="IPR045192">
    <property type="entry name" value="AP180-like"/>
</dbReference>
<keyword evidence="8" id="KW-0968">Cytoplasmic vesicle</keyword>
<dbReference type="GO" id="GO:0000149">
    <property type="term" value="F:SNARE binding"/>
    <property type="evidence" value="ECO:0007669"/>
    <property type="project" value="TreeGrafter"/>
</dbReference>
<dbReference type="SUPFAM" id="SSF48464">
    <property type="entry name" value="ENTH/VHS domain"/>
    <property type="match status" value="1"/>
</dbReference>
<dbReference type="SUPFAM" id="SSF89009">
    <property type="entry name" value="GAT-like domain"/>
    <property type="match status" value="1"/>
</dbReference>
<dbReference type="CDD" id="cd03564">
    <property type="entry name" value="ANTH_N"/>
    <property type="match status" value="1"/>
</dbReference>
<dbReference type="Gene3D" id="1.25.40.90">
    <property type="match status" value="1"/>
</dbReference>
<name>A0AAV8C541_9POAL</name>
<dbReference type="GO" id="GO:0048268">
    <property type="term" value="P:clathrin coat assembly"/>
    <property type="evidence" value="ECO:0007669"/>
    <property type="project" value="InterPro"/>
</dbReference>
<dbReference type="CDD" id="cd06222">
    <property type="entry name" value="RNase_H_like"/>
    <property type="match status" value="1"/>
</dbReference>
<dbReference type="Pfam" id="PF13966">
    <property type="entry name" value="zf-RVT"/>
    <property type="match status" value="1"/>
</dbReference>
<dbReference type="GO" id="GO:0005546">
    <property type="term" value="F:phosphatidylinositol-4,5-bisphosphate binding"/>
    <property type="evidence" value="ECO:0007669"/>
    <property type="project" value="TreeGrafter"/>
</dbReference>
<evidence type="ECO:0000256" key="3">
    <source>
        <dbReference type="ARBA" id="ARBA00004600"/>
    </source>
</evidence>
<comment type="subcellular location">
    <subcellularLocation>
        <location evidence="1">Cytoplasmic vesicle</location>
        <location evidence="1">Clathrin-coated vesicle</location>
    </subcellularLocation>
    <subcellularLocation>
        <location evidence="2">Golgi apparatus</location>
    </subcellularLocation>
    <subcellularLocation>
        <location evidence="3">Membrane</location>
        <location evidence="3">Clathrin-coated pit</location>
    </subcellularLocation>
</comment>
<evidence type="ECO:0000256" key="9">
    <source>
        <dbReference type="SAM" id="MobiDB-lite"/>
    </source>
</evidence>
<dbReference type="Pfam" id="PF07651">
    <property type="entry name" value="ANTH"/>
    <property type="match status" value="1"/>
</dbReference>
<evidence type="ECO:0000256" key="1">
    <source>
        <dbReference type="ARBA" id="ARBA00004132"/>
    </source>
</evidence>
<feature type="domain" description="ENTH" evidence="10">
    <location>
        <begin position="535"/>
        <end position="672"/>
    </location>
</feature>
<evidence type="ECO:0000256" key="4">
    <source>
        <dbReference type="ARBA" id="ARBA00022583"/>
    </source>
</evidence>
<dbReference type="FunFam" id="1.25.40.90:FF:000005">
    <property type="entry name" value="Clathrin assembly protein AP180"/>
    <property type="match status" value="1"/>
</dbReference>
<reference evidence="11" key="1">
    <citation type="submission" date="2022-08" db="EMBL/GenBank/DDBJ databases">
        <authorList>
            <person name="Marques A."/>
        </authorList>
    </citation>
    <scope>NUCLEOTIDE SEQUENCE</scope>
    <source>
        <strain evidence="11">RhyPub2mFocal</strain>
        <tissue evidence="11">Leaves</tissue>
    </source>
</reference>
<feature type="compositionally biased region" description="Basic residues" evidence="9">
    <location>
        <begin position="476"/>
        <end position="493"/>
    </location>
</feature>
<dbReference type="InterPro" id="IPR008942">
    <property type="entry name" value="ENTH_VHS"/>
</dbReference>
<proteinExistence type="predicted"/>
<evidence type="ECO:0000256" key="2">
    <source>
        <dbReference type="ARBA" id="ARBA00004555"/>
    </source>
</evidence>